<gene>
    <name evidence="3" type="ORF">Scep_012642</name>
</gene>
<keyword evidence="2" id="KW-1133">Transmembrane helix</keyword>
<feature type="transmembrane region" description="Helical" evidence="2">
    <location>
        <begin position="12"/>
        <end position="32"/>
    </location>
</feature>
<proteinExistence type="predicted"/>
<dbReference type="GO" id="GO:0008374">
    <property type="term" value="F:O-acyltransferase activity"/>
    <property type="evidence" value="ECO:0007669"/>
    <property type="project" value="InterPro"/>
</dbReference>
<accession>A0AAP0JFS8</accession>
<organism evidence="3 4">
    <name type="scientific">Stephania cephalantha</name>
    <dbReference type="NCBI Taxonomy" id="152367"/>
    <lineage>
        <taxon>Eukaryota</taxon>
        <taxon>Viridiplantae</taxon>
        <taxon>Streptophyta</taxon>
        <taxon>Embryophyta</taxon>
        <taxon>Tracheophyta</taxon>
        <taxon>Spermatophyta</taxon>
        <taxon>Magnoliopsida</taxon>
        <taxon>Ranunculales</taxon>
        <taxon>Menispermaceae</taxon>
        <taxon>Menispermoideae</taxon>
        <taxon>Cissampelideae</taxon>
        <taxon>Stephania</taxon>
    </lineage>
</organism>
<reference evidence="3 4" key="1">
    <citation type="submission" date="2024-01" db="EMBL/GenBank/DDBJ databases">
        <title>Genome assemblies of Stephania.</title>
        <authorList>
            <person name="Yang L."/>
        </authorList>
    </citation>
    <scope>NUCLEOTIDE SEQUENCE [LARGE SCALE GENOMIC DNA]</scope>
    <source>
        <strain evidence="3">JXDWG</strain>
        <tissue evidence="3">Leaf</tissue>
    </source>
</reference>
<feature type="region of interest" description="Disordered" evidence="1">
    <location>
        <begin position="70"/>
        <end position="92"/>
    </location>
</feature>
<dbReference type="InterPro" id="IPR044851">
    <property type="entry name" value="Wax_synthase"/>
</dbReference>
<evidence type="ECO:0000256" key="2">
    <source>
        <dbReference type="SAM" id="Phobius"/>
    </source>
</evidence>
<dbReference type="AlphaFoldDB" id="A0AAP0JFS8"/>
<keyword evidence="2" id="KW-0472">Membrane</keyword>
<dbReference type="PANTHER" id="PTHR31595:SF11">
    <property type="entry name" value="LONG-CHAIN-ALCOHOL O-FATTY-ACYLTRANSFERASE 1-RELATED"/>
    <property type="match status" value="1"/>
</dbReference>
<comment type="caution">
    <text evidence="3">The sequence shown here is derived from an EMBL/GenBank/DDBJ whole genome shotgun (WGS) entry which is preliminary data.</text>
</comment>
<evidence type="ECO:0000313" key="4">
    <source>
        <dbReference type="Proteomes" id="UP001419268"/>
    </source>
</evidence>
<name>A0AAP0JFS8_9MAGN</name>
<protein>
    <submittedName>
        <fullName evidence="3">Uncharacterized protein</fullName>
    </submittedName>
</protein>
<dbReference type="EMBL" id="JBBNAG010000005">
    <property type="protein sequence ID" value="KAK9133114.1"/>
    <property type="molecule type" value="Genomic_DNA"/>
</dbReference>
<dbReference type="PANTHER" id="PTHR31595">
    <property type="entry name" value="LONG-CHAIN-ALCOHOL O-FATTY-ACYLTRANSFERASE 3-RELATED"/>
    <property type="match status" value="1"/>
</dbReference>
<keyword evidence="4" id="KW-1185">Reference proteome</keyword>
<dbReference type="Proteomes" id="UP001419268">
    <property type="component" value="Unassembled WGS sequence"/>
</dbReference>
<keyword evidence="2" id="KW-0812">Transmembrane</keyword>
<sequence>MDGDHHYQYKTLTINFCKAWITAIASLTYSYYISENIKPDITRLISLLPIIATFTLIPYPSFHPPISAASPPSSLPGSPTSSSSSSSSMSALSPHPPLINHYKTPNKSPLINCALIKFLLFALLHQVYPYRSHLHPNLILALYSLHVYLNTEILLAMSPPRLAPCSRSRSSPSSTSLICPRRCRTSGGAVESDGDRHFEAHCVRSGEVTFGVCNWEEMGFGLCGGGFVCGVRADARIDL</sequence>
<dbReference type="GO" id="GO:0006629">
    <property type="term" value="P:lipid metabolic process"/>
    <property type="evidence" value="ECO:0007669"/>
    <property type="project" value="InterPro"/>
</dbReference>
<evidence type="ECO:0000313" key="3">
    <source>
        <dbReference type="EMBL" id="KAK9133114.1"/>
    </source>
</evidence>
<evidence type="ECO:0000256" key="1">
    <source>
        <dbReference type="SAM" id="MobiDB-lite"/>
    </source>
</evidence>